<dbReference type="EMBL" id="CADCUT010000122">
    <property type="protein sequence ID" value="CAA9413005.1"/>
    <property type="molecule type" value="Genomic_DNA"/>
</dbReference>
<protein>
    <submittedName>
        <fullName evidence="2">Uncharacterized protein</fullName>
    </submittedName>
</protein>
<evidence type="ECO:0000256" key="1">
    <source>
        <dbReference type="SAM" id="MobiDB-lite"/>
    </source>
</evidence>
<evidence type="ECO:0000313" key="2">
    <source>
        <dbReference type="EMBL" id="CAA9413005.1"/>
    </source>
</evidence>
<feature type="compositionally biased region" description="Basic and acidic residues" evidence="1">
    <location>
        <begin position="32"/>
        <end position="42"/>
    </location>
</feature>
<feature type="region of interest" description="Disordered" evidence="1">
    <location>
        <begin position="1"/>
        <end position="106"/>
    </location>
</feature>
<dbReference type="AlphaFoldDB" id="A0A6J4PJX2"/>
<feature type="non-terminal residue" evidence="2">
    <location>
        <position position="1"/>
    </location>
</feature>
<feature type="non-terminal residue" evidence="2">
    <location>
        <position position="106"/>
    </location>
</feature>
<feature type="compositionally biased region" description="Gly residues" evidence="1">
    <location>
        <begin position="1"/>
        <end position="16"/>
    </location>
</feature>
<sequence length="106" mass="10877">EHLGQGGGGRDPGGGGDDLRHERGGPQEPPEDGPRPADERPPPLHKRGLGGPRGVLLAQGGDPARARAARQGPLGTGRPPRGGDPGRDAGARQGDDARNPRDSRKL</sequence>
<proteinExistence type="predicted"/>
<feature type="compositionally biased region" description="Basic and acidic residues" evidence="1">
    <location>
        <begin position="84"/>
        <end position="106"/>
    </location>
</feature>
<accession>A0A6J4PJX2</accession>
<feature type="compositionally biased region" description="Low complexity" evidence="1">
    <location>
        <begin position="70"/>
        <end position="79"/>
    </location>
</feature>
<name>A0A6J4PJX2_9ACTN</name>
<gene>
    <name evidence="2" type="ORF">AVDCRST_MAG03-1994</name>
</gene>
<reference evidence="2" key="1">
    <citation type="submission" date="2020-02" db="EMBL/GenBank/DDBJ databases">
        <authorList>
            <person name="Meier V. D."/>
        </authorList>
    </citation>
    <scope>NUCLEOTIDE SEQUENCE</scope>
    <source>
        <strain evidence="2">AVDCRST_MAG03</strain>
    </source>
</reference>
<organism evidence="2">
    <name type="scientific">uncultured Rubrobacteraceae bacterium</name>
    <dbReference type="NCBI Taxonomy" id="349277"/>
    <lineage>
        <taxon>Bacteria</taxon>
        <taxon>Bacillati</taxon>
        <taxon>Actinomycetota</taxon>
        <taxon>Rubrobacteria</taxon>
        <taxon>Rubrobacterales</taxon>
        <taxon>Rubrobacteraceae</taxon>
        <taxon>environmental samples</taxon>
    </lineage>
</organism>